<dbReference type="InterPro" id="IPR018200">
    <property type="entry name" value="USP_CS"/>
</dbReference>
<dbReference type="GO" id="GO:0004843">
    <property type="term" value="F:cysteine-type deubiquitinase activity"/>
    <property type="evidence" value="ECO:0007669"/>
    <property type="project" value="UniProtKB-EC"/>
</dbReference>
<dbReference type="InterPro" id="IPR050164">
    <property type="entry name" value="Peptidase_C19"/>
</dbReference>
<sequence length="584" mass="66618">MPLYGRPFRGSHRERLERLQRYATLISLHNSTFFAQTLQSEQPTIIDLLNDDIAFTDQEESDDSSTPNSNVQYPNKQLQQQTQLTYGSSCGLYNPGQNICFMNAVIQTLINLPYITPCLLSGLHKASCKLRSKSLFCSLCLLESLAQKAHSIKGAVNNPFFSITKKAIWSRYVPGKQQDSHEFLRYLVESFSTPMGAKSAPDSYKRNLIGQAFHGTLKTTVKCLQCKYTSEKLENFLDIALDITKESLENCIAEFIQPQQLTGSNKYHCPKCKNKRDATISLNFGKLPVVLCIALKRFNSGIFGLEKTFRSLKYPQHMDLNGINYELSALVCHLGHSLYSGHYVAYARAGHGFWNKFDDSHVSLSEKHQVLEQAKSAYLLFYVQQNVTNYEQLLINSVDKLSSVSKRKNETKTASDRNKKGDSVHIIGIKNSSDKNSDIFNPFMRMEKSKDLTSQYGIHEVSTWDGVECDTEAIRRHSENSMPKIAKRDQMDIEYDMGKLKKVRNKHIFKGVTEIIGDSKTKQLVINGRVDFDKINNKHNTKRNNKHGKVTNNDNSKGVTEDYEEKRWTGKGGRGKKWRFHRKK</sequence>
<dbReference type="PANTHER" id="PTHR24006:SF758">
    <property type="entry name" value="UBIQUITIN CARBOXYL-TERMINAL HYDROLASE 36"/>
    <property type="match status" value="1"/>
</dbReference>
<keyword evidence="11" id="KW-1185">Reference proteome</keyword>
<name>A0A1R4ABP0_BABMR</name>
<evidence type="ECO:0000313" key="10">
    <source>
        <dbReference type="EMBL" id="SJK86441.1"/>
    </source>
</evidence>
<dbReference type="Gene3D" id="3.90.70.10">
    <property type="entry name" value="Cysteine proteinases"/>
    <property type="match status" value="1"/>
</dbReference>
<protein>
    <recommendedName>
        <fullName evidence="3">ubiquitinyl hydrolase 1</fullName>
        <ecNumber evidence="3">3.4.19.12</ecNumber>
    </recommendedName>
</protein>
<evidence type="ECO:0000256" key="8">
    <source>
        <dbReference type="SAM" id="MobiDB-lite"/>
    </source>
</evidence>
<dbReference type="KEGG" id="bmic:BMR1_03g02275"/>
<dbReference type="EC" id="3.4.19.12" evidence="3"/>
<dbReference type="Proteomes" id="UP000002899">
    <property type="component" value="Chromosome III"/>
</dbReference>
<dbReference type="PANTHER" id="PTHR24006">
    <property type="entry name" value="UBIQUITIN CARBOXYL-TERMINAL HYDROLASE"/>
    <property type="match status" value="1"/>
</dbReference>
<reference evidence="10 11" key="1">
    <citation type="journal article" date="2012" name="Nucleic Acids Res.">
        <title>Sequencing of the smallest Apicomplexan genome from the human pathogen Babesia microti.</title>
        <authorList>
            <person name="Cornillot E."/>
            <person name="Hadj-Kaddour K."/>
            <person name="Dassouli A."/>
            <person name="Noel B."/>
            <person name="Ranwez V."/>
            <person name="Vacherie B."/>
            <person name="Augagneur Y."/>
            <person name="Bres V."/>
            <person name="Duclos A."/>
            <person name="Randazzo S."/>
            <person name="Carcy B."/>
            <person name="Debierre-Grockiego F."/>
            <person name="Delbecq S."/>
            <person name="Moubri-Menage K."/>
            <person name="Shams-Eldin H."/>
            <person name="Usmani-Brown S."/>
            <person name="Bringaud F."/>
            <person name="Wincker P."/>
            <person name="Vivares C.P."/>
            <person name="Schwarz R.T."/>
            <person name="Schetters T.P."/>
            <person name="Krause P.J."/>
            <person name="Gorenflot A."/>
            <person name="Berry V."/>
            <person name="Barbe V."/>
            <person name="Ben Mamoun C."/>
        </authorList>
    </citation>
    <scope>NUCLEOTIDE SEQUENCE [LARGE SCALE GENOMIC DNA]</scope>
    <source>
        <strain evidence="10 11">RI</strain>
    </source>
</reference>
<dbReference type="GO" id="GO:0006508">
    <property type="term" value="P:proteolysis"/>
    <property type="evidence" value="ECO:0007669"/>
    <property type="project" value="UniProtKB-KW"/>
</dbReference>
<organism evidence="10 11">
    <name type="scientific">Babesia microti (strain RI)</name>
    <dbReference type="NCBI Taxonomy" id="1133968"/>
    <lineage>
        <taxon>Eukaryota</taxon>
        <taxon>Sar</taxon>
        <taxon>Alveolata</taxon>
        <taxon>Apicomplexa</taxon>
        <taxon>Aconoidasida</taxon>
        <taxon>Piroplasmida</taxon>
        <taxon>Babesiidae</taxon>
        <taxon>Babesia</taxon>
    </lineage>
</organism>
<dbReference type="InterPro" id="IPR001394">
    <property type="entry name" value="Peptidase_C19_UCH"/>
</dbReference>
<dbReference type="RefSeq" id="XP_021338598.1">
    <property type="nucleotide sequence ID" value="XM_021482033.1"/>
</dbReference>
<dbReference type="OrthoDB" id="292964at2759"/>
<evidence type="ECO:0000256" key="2">
    <source>
        <dbReference type="ARBA" id="ARBA00009085"/>
    </source>
</evidence>
<dbReference type="GO" id="GO:0005634">
    <property type="term" value="C:nucleus"/>
    <property type="evidence" value="ECO:0007669"/>
    <property type="project" value="TreeGrafter"/>
</dbReference>
<dbReference type="VEuPathDB" id="PiroplasmaDB:BMR1_03g02275"/>
<keyword evidence="5" id="KW-0833">Ubl conjugation pathway</keyword>
<reference evidence="10 11" key="3">
    <citation type="journal article" date="2016" name="Sci. Rep.">
        <title>Genome-wide diversity and gene expression profiling of Babesia microti isolates identify polymorphic genes that mediate host-pathogen interactions.</title>
        <authorList>
            <person name="Silva J.C."/>
            <person name="Cornillot E."/>
            <person name="McCracken C."/>
            <person name="Usmani-Brown S."/>
            <person name="Dwivedi A."/>
            <person name="Ifeonu O.O."/>
            <person name="Crabtree J."/>
            <person name="Gotia H.T."/>
            <person name="Virji A.Z."/>
            <person name="Reynes C."/>
            <person name="Colinge J."/>
            <person name="Kumar V."/>
            <person name="Lawres L."/>
            <person name="Pazzi J.E."/>
            <person name="Pablo J.V."/>
            <person name="Hung C."/>
            <person name="Brancato J."/>
            <person name="Kumari P."/>
            <person name="Orvis J."/>
            <person name="Tretina K."/>
            <person name="Chibucos M."/>
            <person name="Ott S."/>
            <person name="Sadzewicz L."/>
            <person name="Sengamalay N."/>
            <person name="Shetty A.C."/>
            <person name="Su Q."/>
            <person name="Tallon L."/>
            <person name="Fraser C.M."/>
            <person name="Frutos R."/>
            <person name="Molina D.M."/>
            <person name="Krause P.J."/>
            <person name="Ben Mamoun C."/>
        </authorList>
    </citation>
    <scope>NUCLEOTIDE SEQUENCE [LARGE SCALE GENOMIC DNA]</scope>
    <source>
        <strain evidence="10 11">RI</strain>
    </source>
</reference>
<evidence type="ECO:0000313" key="11">
    <source>
        <dbReference type="Proteomes" id="UP000002899"/>
    </source>
</evidence>
<reference evidence="10 11" key="2">
    <citation type="journal article" date="2013" name="PLoS ONE">
        <title>Whole genome mapping and re-organization of the nuclear and mitochondrial genomes of Babesia microti isolates.</title>
        <authorList>
            <person name="Cornillot E."/>
            <person name="Dassouli A."/>
            <person name="Garg A."/>
            <person name="Pachikara N."/>
            <person name="Randazzo S."/>
            <person name="Depoix D."/>
            <person name="Carcy B."/>
            <person name="Delbecq S."/>
            <person name="Frutos R."/>
            <person name="Silva J.C."/>
            <person name="Sutton R."/>
            <person name="Krause P.J."/>
            <person name="Mamoun C.B."/>
        </authorList>
    </citation>
    <scope>NUCLEOTIDE SEQUENCE [LARGE SCALE GENOMIC DNA]</scope>
    <source>
        <strain evidence="10 11">RI</strain>
    </source>
</reference>
<feature type="compositionally biased region" description="Basic and acidic residues" evidence="8">
    <location>
        <begin position="407"/>
        <end position="423"/>
    </location>
</feature>
<gene>
    <name evidence="10" type="ORF">BMR1_03g02275</name>
</gene>
<evidence type="ECO:0000256" key="7">
    <source>
        <dbReference type="ARBA" id="ARBA00022807"/>
    </source>
</evidence>
<dbReference type="SUPFAM" id="SSF54001">
    <property type="entry name" value="Cysteine proteinases"/>
    <property type="match status" value="1"/>
</dbReference>
<dbReference type="PROSITE" id="PS50235">
    <property type="entry name" value="USP_3"/>
    <property type="match status" value="1"/>
</dbReference>
<dbReference type="Pfam" id="PF00443">
    <property type="entry name" value="UCH"/>
    <property type="match status" value="1"/>
</dbReference>
<dbReference type="InterPro" id="IPR028889">
    <property type="entry name" value="USP"/>
</dbReference>
<accession>A0A1R4ABP0</accession>
<dbReference type="AlphaFoldDB" id="A0A1R4ABP0"/>
<dbReference type="PROSITE" id="PS00973">
    <property type="entry name" value="USP_2"/>
    <property type="match status" value="1"/>
</dbReference>
<feature type="compositionally biased region" description="Basic residues" evidence="8">
    <location>
        <begin position="573"/>
        <end position="584"/>
    </location>
</feature>
<keyword evidence="4" id="KW-0645">Protease</keyword>
<dbReference type="GO" id="GO:0005829">
    <property type="term" value="C:cytosol"/>
    <property type="evidence" value="ECO:0007669"/>
    <property type="project" value="TreeGrafter"/>
</dbReference>
<feature type="domain" description="USP" evidence="9">
    <location>
        <begin position="90"/>
        <end position="385"/>
    </location>
</feature>
<feature type="compositionally biased region" description="Basic residues" evidence="8">
    <location>
        <begin position="538"/>
        <end position="549"/>
    </location>
</feature>
<dbReference type="InterPro" id="IPR038765">
    <property type="entry name" value="Papain-like_cys_pep_sf"/>
</dbReference>
<evidence type="ECO:0000259" key="9">
    <source>
        <dbReference type="PROSITE" id="PS50235"/>
    </source>
</evidence>
<feature type="region of interest" description="Disordered" evidence="8">
    <location>
        <begin position="405"/>
        <end position="424"/>
    </location>
</feature>
<keyword evidence="7" id="KW-0788">Thiol protease</keyword>
<keyword evidence="6 10" id="KW-0378">Hydrolase</keyword>
<comment type="catalytic activity">
    <reaction evidence="1">
        <text>Thiol-dependent hydrolysis of ester, thioester, amide, peptide and isopeptide bonds formed by the C-terminal Gly of ubiquitin (a 76-residue protein attached to proteins as an intracellular targeting signal).</text>
        <dbReference type="EC" id="3.4.19.12"/>
    </reaction>
</comment>
<dbReference type="EMBL" id="LN871598">
    <property type="protein sequence ID" value="SJK86441.1"/>
    <property type="molecule type" value="Genomic_DNA"/>
</dbReference>
<evidence type="ECO:0000256" key="6">
    <source>
        <dbReference type="ARBA" id="ARBA00022801"/>
    </source>
</evidence>
<feature type="region of interest" description="Disordered" evidence="8">
    <location>
        <begin position="538"/>
        <end position="584"/>
    </location>
</feature>
<dbReference type="GO" id="GO:0016579">
    <property type="term" value="P:protein deubiquitination"/>
    <property type="evidence" value="ECO:0007669"/>
    <property type="project" value="InterPro"/>
</dbReference>
<evidence type="ECO:0000256" key="5">
    <source>
        <dbReference type="ARBA" id="ARBA00022786"/>
    </source>
</evidence>
<evidence type="ECO:0000256" key="3">
    <source>
        <dbReference type="ARBA" id="ARBA00012759"/>
    </source>
</evidence>
<evidence type="ECO:0000256" key="1">
    <source>
        <dbReference type="ARBA" id="ARBA00000707"/>
    </source>
</evidence>
<proteinExistence type="inferred from homology"/>
<evidence type="ECO:0000256" key="4">
    <source>
        <dbReference type="ARBA" id="ARBA00022670"/>
    </source>
</evidence>
<dbReference type="GeneID" id="24425097"/>
<comment type="similarity">
    <text evidence="2">Belongs to the peptidase C19 family.</text>
</comment>